<sequence>MDSADRSPSSGQPPQTNRSRQPGERPGLGLPFLAVVTLALIAAPRVVLHDLGIIQEGTFVNSLFVFVPPLVWIAVVLWRRVPNPFLTLLTVGAVYGVLLMLGHQILWNTTWEGAPPSLGGNLSGLSPALQEVFTRGFAALSSLVTGTLVGAVCGLVAWAIGKLLRR</sequence>
<gene>
    <name evidence="3" type="ORF">HNR07_001889</name>
</gene>
<feature type="compositionally biased region" description="Polar residues" evidence="1">
    <location>
        <begin position="1"/>
        <end position="20"/>
    </location>
</feature>
<keyword evidence="4" id="KW-1185">Reference proteome</keyword>
<evidence type="ECO:0000256" key="1">
    <source>
        <dbReference type="SAM" id="MobiDB-lite"/>
    </source>
</evidence>
<proteinExistence type="predicted"/>
<dbReference type="Proteomes" id="UP000579647">
    <property type="component" value="Unassembled WGS sequence"/>
</dbReference>
<reference evidence="3 4" key="1">
    <citation type="submission" date="2020-08" db="EMBL/GenBank/DDBJ databases">
        <title>Sequencing the genomes of 1000 actinobacteria strains.</title>
        <authorList>
            <person name="Klenk H.-P."/>
        </authorList>
    </citation>
    <scope>NUCLEOTIDE SEQUENCE [LARGE SCALE GENOMIC DNA]</scope>
    <source>
        <strain evidence="3 4">DSM 44598</strain>
    </source>
</reference>
<evidence type="ECO:0000313" key="4">
    <source>
        <dbReference type="Proteomes" id="UP000579647"/>
    </source>
</evidence>
<feature type="region of interest" description="Disordered" evidence="1">
    <location>
        <begin position="1"/>
        <end position="24"/>
    </location>
</feature>
<keyword evidence="2" id="KW-0472">Membrane</keyword>
<organism evidence="3 4">
    <name type="scientific">Nocardiopsis metallicus</name>
    <dbReference type="NCBI Taxonomy" id="179819"/>
    <lineage>
        <taxon>Bacteria</taxon>
        <taxon>Bacillati</taxon>
        <taxon>Actinomycetota</taxon>
        <taxon>Actinomycetes</taxon>
        <taxon>Streptosporangiales</taxon>
        <taxon>Nocardiopsidaceae</taxon>
        <taxon>Nocardiopsis</taxon>
    </lineage>
</organism>
<keyword evidence="2" id="KW-1133">Transmembrane helix</keyword>
<dbReference type="AlphaFoldDB" id="A0A840W3W0"/>
<keyword evidence="2" id="KW-0812">Transmembrane</keyword>
<evidence type="ECO:0000256" key="2">
    <source>
        <dbReference type="SAM" id="Phobius"/>
    </source>
</evidence>
<evidence type="ECO:0000313" key="3">
    <source>
        <dbReference type="EMBL" id="MBB5490752.1"/>
    </source>
</evidence>
<name>A0A840W3W0_9ACTN</name>
<dbReference type="RefSeq" id="WP_246420207.1">
    <property type="nucleotide sequence ID" value="NZ_BAAAKM010000086.1"/>
</dbReference>
<accession>A0A840W3W0</accession>
<feature type="transmembrane region" description="Helical" evidence="2">
    <location>
        <begin position="59"/>
        <end position="78"/>
    </location>
</feature>
<feature type="transmembrane region" description="Helical" evidence="2">
    <location>
        <begin position="137"/>
        <end position="160"/>
    </location>
</feature>
<protein>
    <submittedName>
        <fullName evidence="3">Uncharacterized protein</fullName>
    </submittedName>
</protein>
<feature type="transmembrane region" description="Helical" evidence="2">
    <location>
        <begin position="28"/>
        <end position="47"/>
    </location>
</feature>
<feature type="transmembrane region" description="Helical" evidence="2">
    <location>
        <begin position="85"/>
        <end position="107"/>
    </location>
</feature>
<comment type="caution">
    <text evidence="3">The sequence shown here is derived from an EMBL/GenBank/DDBJ whole genome shotgun (WGS) entry which is preliminary data.</text>
</comment>
<dbReference type="EMBL" id="JACHDO010000001">
    <property type="protein sequence ID" value="MBB5490752.1"/>
    <property type="molecule type" value="Genomic_DNA"/>
</dbReference>